<feature type="transmembrane region" description="Helical" evidence="7">
    <location>
        <begin position="115"/>
        <end position="135"/>
    </location>
</feature>
<dbReference type="PANTHER" id="PTHR23517">
    <property type="entry name" value="RESISTANCE PROTEIN MDTM, PUTATIVE-RELATED-RELATED"/>
    <property type="match status" value="1"/>
</dbReference>
<dbReference type="SUPFAM" id="SSF103473">
    <property type="entry name" value="MFS general substrate transporter"/>
    <property type="match status" value="1"/>
</dbReference>
<dbReference type="Gene3D" id="1.20.1250.20">
    <property type="entry name" value="MFS general substrate transporter like domains"/>
    <property type="match status" value="1"/>
</dbReference>
<keyword evidence="5 7" id="KW-1133">Transmembrane helix</keyword>
<feature type="transmembrane region" description="Helical" evidence="7">
    <location>
        <begin position="285"/>
        <end position="307"/>
    </location>
</feature>
<reference evidence="10" key="1">
    <citation type="journal article" date="2019" name="Int. J. Syst. Evol. Microbiol.">
        <title>The Global Catalogue of Microorganisms (GCM) 10K type strain sequencing project: providing services to taxonomists for standard genome sequencing and annotation.</title>
        <authorList>
            <consortium name="The Broad Institute Genomics Platform"/>
            <consortium name="The Broad Institute Genome Sequencing Center for Infectious Disease"/>
            <person name="Wu L."/>
            <person name="Ma J."/>
        </authorList>
    </citation>
    <scope>NUCLEOTIDE SEQUENCE [LARGE SCALE GENOMIC DNA]</scope>
    <source>
        <strain evidence="10">JCM 7356</strain>
    </source>
</reference>
<evidence type="ECO:0000256" key="1">
    <source>
        <dbReference type="ARBA" id="ARBA00004651"/>
    </source>
</evidence>
<keyword evidence="4 7" id="KW-0812">Transmembrane</keyword>
<dbReference type="EMBL" id="BAAATR010000007">
    <property type="protein sequence ID" value="GAA2239925.1"/>
    <property type="molecule type" value="Genomic_DNA"/>
</dbReference>
<dbReference type="Pfam" id="PF07690">
    <property type="entry name" value="MFS_1"/>
    <property type="match status" value="1"/>
</dbReference>
<evidence type="ECO:0000313" key="10">
    <source>
        <dbReference type="Proteomes" id="UP001500305"/>
    </source>
</evidence>
<protein>
    <submittedName>
        <fullName evidence="9">MFS transporter</fullName>
    </submittedName>
</protein>
<keyword evidence="2" id="KW-0813">Transport</keyword>
<name>A0ABP5QM79_9ACTN</name>
<feature type="transmembrane region" description="Helical" evidence="7">
    <location>
        <begin position="347"/>
        <end position="371"/>
    </location>
</feature>
<feature type="transmembrane region" description="Helical" evidence="7">
    <location>
        <begin position="176"/>
        <end position="195"/>
    </location>
</feature>
<keyword evidence="10" id="KW-1185">Reference proteome</keyword>
<sequence>MPSDRTVSRSRRARHHRGKATASVAGAFWTVMVGTTIPTPLYPDYAAAFGLSALTVTVAFAVYALGVVAGLLGFGSLSDRAGRKPVTAAALLLAGAAAGIFLVADGLALLLGGRVLSGLSAALVTGAATAHLTELAPPQGRIRAGRIALAANMGGLAGGPLLAGVLAEWAPDPLRLAWAVNAVLVLVTLLLLGPVPETVERRAEQRLFTLQLPRVPAEIRAPFVRCALAAGSGFAVMGVLTATTGLFFTTLLRLDSPTLSGATVSLTFVCVATGQLLARVLTPRPVLPAACLGLVASAALIATAMLTASAVPLVAAAVADGLSAGLALGEGIALITRRTEPAVRGQAFSALFAVAYAMLALPAIGVGVLIVHVGLRYAGTVFAAVVALIALGVLASLRRGRLPA</sequence>
<dbReference type="RefSeq" id="WP_344636074.1">
    <property type="nucleotide sequence ID" value="NZ_BAAATR010000007.1"/>
</dbReference>
<evidence type="ECO:0000256" key="3">
    <source>
        <dbReference type="ARBA" id="ARBA00022475"/>
    </source>
</evidence>
<dbReference type="PANTHER" id="PTHR23517:SF13">
    <property type="entry name" value="MAJOR FACILITATOR SUPERFAMILY MFS_1"/>
    <property type="match status" value="1"/>
</dbReference>
<keyword evidence="3" id="KW-1003">Cell membrane</keyword>
<evidence type="ECO:0000256" key="4">
    <source>
        <dbReference type="ARBA" id="ARBA00022692"/>
    </source>
</evidence>
<organism evidence="9 10">
    <name type="scientific">Kitasatospora cystarginea</name>
    <dbReference type="NCBI Taxonomy" id="58350"/>
    <lineage>
        <taxon>Bacteria</taxon>
        <taxon>Bacillati</taxon>
        <taxon>Actinomycetota</taxon>
        <taxon>Actinomycetes</taxon>
        <taxon>Kitasatosporales</taxon>
        <taxon>Streptomycetaceae</taxon>
        <taxon>Kitasatospora</taxon>
    </lineage>
</organism>
<evidence type="ECO:0000256" key="6">
    <source>
        <dbReference type="ARBA" id="ARBA00023136"/>
    </source>
</evidence>
<dbReference type="InterPro" id="IPR050171">
    <property type="entry name" value="MFS_Transporters"/>
</dbReference>
<evidence type="ECO:0000256" key="7">
    <source>
        <dbReference type="SAM" id="Phobius"/>
    </source>
</evidence>
<dbReference type="Proteomes" id="UP001500305">
    <property type="component" value="Unassembled WGS sequence"/>
</dbReference>
<feature type="transmembrane region" description="Helical" evidence="7">
    <location>
        <begin position="377"/>
        <end position="397"/>
    </location>
</feature>
<feature type="transmembrane region" description="Helical" evidence="7">
    <location>
        <begin position="223"/>
        <end position="247"/>
    </location>
</feature>
<evidence type="ECO:0000259" key="8">
    <source>
        <dbReference type="PROSITE" id="PS50850"/>
    </source>
</evidence>
<keyword evidence="6 7" id="KW-0472">Membrane</keyword>
<feature type="domain" description="Major facilitator superfamily (MFS) profile" evidence="8">
    <location>
        <begin position="19"/>
        <end position="401"/>
    </location>
</feature>
<evidence type="ECO:0000313" key="9">
    <source>
        <dbReference type="EMBL" id="GAA2239925.1"/>
    </source>
</evidence>
<feature type="transmembrane region" description="Helical" evidence="7">
    <location>
        <begin position="259"/>
        <end position="278"/>
    </location>
</feature>
<dbReference type="InterPro" id="IPR036259">
    <property type="entry name" value="MFS_trans_sf"/>
</dbReference>
<accession>A0ABP5QM79</accession>
<feature type="transmembrane region" description="Helical" evidence="7">
    <location>
        <begin position="313"/>
        <end position="335"/>
    </location>
</feature>
<feature type="transmembrane region" description="Helical" evidence="7">
    <location>
        <begin position="45"/>
        <end position="74"/>
    </location>
</feature>
<dbReference type="InterPro" id="IPR011701">
    <property type="entry name" value="MFS"/>
</dbReference>
<gene>
    <name evidence="9" type="ORF">GCM10010430_21650</name>
</gene>
<comment type="subcellular location">
    <subcellularLocation>
        <location evidence="1">Cell membrane</location>
        <topology evidence="1">Multi-pass membrane protein</topology>
    </subcellularLocation>
</comment>
<feature type="transmembrane region" description="Helical" evidence="7">
    <location>
        <begin position="147"/>
        <end position="170"/>
    </location>
</feature>
<comment type="caution">
    <text evidence="9">The sequence shown here is derived from an EMBL/GenBank/DDBJ whole genome shotgun (WGS) entry which is preliminary data.</text>
</comment>
<evidence type="ECO:0000256" key="5">
    <source>
        <dbReference type="ARBA" id="ARBA00022989"/>
    </source>
</evidence>
<feature type="transmembrane region" description="Helical" evidence="7">
    <location>
        <begin position="20"/>
        <end position="39"/>
    </location>
</feature>
<proteinExistence type="predicted"/>
<feature type="transmembrane region" description="Helical" evidence="7">
    <location>
        <begin position="86"/>
        <end position="109"/>
    </location>
</feature>
<evidence type="ECO:0000256" key="2">
    <source>
        <dbReference type="ARBA" id="ARBA00022448"/>
    </source>
</evidence>
<dbReference type="PROSITE" id="PS50850">
    <property type="entry name" value="MFS"/>
    <property type="match status" value="1"/>
</dbReference>
<dbReference type="InterPro" id="IPR020846">
    <property type="entry name" value="MFS_dom"/>
</dbReference>